<feature type="region of interest" description="Disordered" evidence="1">
    <location>
        <begin position="1112"/>
        <end position="1135"/>
    </location>
</feature>
<dbReference type="EMBL" id="JADFTS010000002">
    <property type="protein sequence ID" value="KAF9620633.1"/>
    <property type="molecule type" value="Genomic_DNA"/>
</dbReference>
<organism evidence="2 3">
    <name type="scientific">Coptis chinensis</name>
    <dbReference type="NCBI Taxonomy" id="261450"/>
    <lineage>
        <taxon>Eukaryota</taxon>
        <taxon>Viridiplantae</taxon>
        <taxon>Streptophyta</taxon>
        <taxon>Embryophyta</taxon>
        <taxon>Tracheophyta</taxon>
        <taxon>Spermatophyta</taxon>
        <taxon>Magnoliopsida</taxon>
        <taxon>Ranunculales</taxon>
        <taxon>Ranunculaceae</taxon>
        <taxon>Coptidoideae</taxon>
        <taxon>Coptis</taxon>
    </lineage>
</organism>
<sequence length="1187" mass="132429">MEAIAIAFEGFSIREYTSNMRTKDVDKCWPFEGNPKELKKQLVEDLLPPITTQKFKWWVNELESAKKVVLDGKSGFEIPEVVLGSEEVDVMNCPVCLSFSASSVNALKVHVDACLAQTSRKERKVVKAKQPKKRSIMEIFKVAPQVESMGISEDEDDEEMRILDIIAKEKWKKKKKCKDVVGIVKKLKNVSKKKSISLQEETVRKFKGSIQLGFVGKLKSSMSRKVASNTKSLGKPNKLRKVQASKLKKQYQEPPKCSVQGILKKQKSVGPSETSFRIGNRQVGEQAKPCLSVNKHVHFLGNDSILGHSSPSVVHLQMQDISEVLSDTMVTSSMKHRLEKGYNVSPATDETIETNGSTNDVVNVMRGAGVQSMNEKEFLEDIDCRIIPPMFGSSNRQCRDRGKGLSDESVRLDWAFQSEEEFHLLSHTDPTSSYGPSYTGIPRAFRTPKATFNPIVDTEVGRYTEKGPDARDLCDISAVPRQRSAAMSFTTNVQSLTSSPQVRQVDRRHPFLSQNASPYLDRRDLHYQPYTQPSPKDLLKQKKVDVYGDDDDFIGLPLNSQGELIKFHSSGQGGLNQLKKQTMMGASSKFPAHNFMGANSSSDCSEINESCNRETTLQSDELIFFPDVNYLMKPHMPSRLGITEFQGTGGAVPWKDSIMGKHQSVHQSGLDLNRMNPSSCACSQYSQTHSQSEKEKITWAENLHHSFLPSKQTTMRLMGKDVTVGRNYNEDSNDGKAWTDKNVVREHYPTMVIENSSPSRSRNYEVEAISKASSAGKSEEPRIQSLGSQGNPTRSSLMQMRGVDPKLGHAYRQWWQNSIPQSCVPLTMDDRSVQMHPLFCPLPSEELRCKTMIMPGTCTYGTESSHFSSQIRMPTSSQYPCQCMCLSSARLLSNQGPACSAAGFQFPFVSQICGECVQPSWTESSSKGLPHWMFNATKEKESPFTSSQYGTCALNHPYSTSRSAISSPCCTSMISQPTYHLPHRQNSFAASLVQRPLLPVPPELRPNSSSNSSYRNGFHLKDKMKLPIFWHRGLDHVKRTRKRPADKIGASVKRSKKPNLEMTVESSTVIDLEKEVNLSESSFCNTGSPELDANTPNGRDVEQSVLENNKQVGLRPSAGDNNTINVEGTERPGPVKLTAGAKHILKPNPHTDQDNSKLLHSTIPFGSMITSAKVSNLQKKTSKIYRF</sequence>
<evidence type="ECO:0000313" key="2">
    <source>
        <dbReference type="EMBL" id="KAF9620633.1"/>
    </source>
</evidence>
<comment type="caution">
    <text evidence="2">The sequence shown here is derived from an EMBL/GenBank/DDBJ whole genome shotgun (WGS) entry which is preliminary data.</text>
</comment>
<name>A0A835M5P8_9MAGN</name>
<feature type="region of interest" description="Disordered" evidence="1">
    <location>
        <begin position="754"/>
        <end position="797"/>
    </location>
</feature>
<dbReference type="Proteomes" id="UP000631114">
    <property type="component" value="Unassembled WGS sequence"/>
</dbReference>
<proteinExistence type="predicted"/>
<evidence type="ECO:0000256" key="1">
    <source>
        <dbReference type="SAM" id="MobiDB-lite"/>
    </source>
</evidence>
<dbReference type="PANTHER" id="PTHR36892:SF1">
    <property type="entry name" value="OS05G0518200 PROTEIN"/>
    <property type="match status" value="1"/>
</dbReference>
<feature type="region of interest" description="Disordered" evidence="1">
    <location>
        <begin position="498"/>
        <end position="535"/>
    </location>
</feature>
<evidence type="ECO:0000313" key="3">
    <source>
        <dbReference type="Proteomes" id="UP000631114"/>
    </source>
</evidence>
<evidence type="ECO:0008006" key="4">
    <source>
        <dbReference type="Google" id="ProtNLM"/>
    </source>
</evidence>
<accession>A0A835M5P8</accession>
<protein>
    <recommendedName>
        <fullName evidence="4">UBZ4-type domain-containing protein</fullName>
    </recommendedName>
</protein>
<dbReference type="PANTHER" id="PTHR36892">
    <property type="entry name" value="OS01G0201800 PROTEIN"/>
    <property type="match status" value="1"/>
</dbReference>
<keyword evidence="3" id="KW-1185">Reference proteome</keyword>
<gene>
    <name evidence="2" type="ORF">IFM89_013659</name>
</gene>
<dbReference type="OrthoDB" id="678085at2759"/>
<reference evidence="2 3" key="1">
    <citation type="submission" date="2020-10" db="EMBL/GenBank/DDBJ databases">
        <title>The Coptis chinensis genome and diversification of protoberbering-type alkaloids.</title>
        <authorList>
            <person name="Wang B."/>
            <person name="Shu S."/>
            <person name="Song C."/>
            <person name="Liu Y."/>
        </authorList>
    </citation>
    <scope>NUCLEOTIDE SEQUENCE [LARGE SCALE GENOMIC DNA]</scope>
    <source>
        <strain evidence="2">HL-2020</strain>
        <tissue evidence="2">Leaf</tissue>
    </source>
</reference>
<feature type="compositionally biased region" description="Polar residues" evidence="1">
    <location>
        <begin position="785"/>
        <end position="797"/>
    </location>
</feature>
<dbReference type="AlphaFoldDB" id="A0A835M5P8"/>